<evidence type="ECO:0000259" key="1">
    <source>
        <dbReference type="PROSITE" id="PS51397"/>
    </source>
</evidence>
<dbReference type="PANTHER" id="PTHR46622">
    <property type="entry name" value="DNA-DEPENDENT METALLOPROTEASE WSS1"/>
    <property type="match status" value="1"/>
</dbReference>
<organism evidence="2 3">
    <name type="scientific">Ascosphaera apis ARSEF 7405</name>
    <dbReference type="NCBI Taxonomy" id="392613"/>
    <lineage>
        <taxon>Eukaryota</taxon>
        <taxon>Fungi</taxon>
        <taxon>Dikarya</taxon>
        <taxon>Ascomycota</taxon>
        <taxon>Pezizomycotina</taxon>
        <taxon>Eurotiomycetes</taxon>
        <taxon>Eurotiomycetidae</taxon>
        <taxon>Onygenales</taxon>
        <taxon>Ascosphaeraceae</taxon>
        <taxon>Ascosphaera</taxon>
    </lineage>
</organism>
<accession>A0A168AYE2</accession>
<protein>
    <submittedName>
        <fullName evidence="2">Wlm</fullName>
    </submittedName>
</protein>
<dbReference type="PANTHER" id="PTHR46622:SF1">
    <property type="entry name" value="DNA-DEPENDENT METALLOPROTEASE WSS1"/>
    <property type="match status" value="1"/>
</dbReference>
<dbReference type="InterPro" id="IPR053000">
    <property type="entry name" value="WSS1-like_metalloprotease"/>
</dbReference>
<reference evidence="2 3" key="1">
    <citation type="journal article" date="2016" name="Genome Biol. Evol.">
        <title>Divergent and convergent evolution of fungal pathogenicity.</title>
        <authorList>
            <person name="Shang Y."/>
            <person name="Xiao G."/>
            <person name="Zheng P."/>
            <person name="Cen K."/>
            <person name="Zhan S."/>
            <person name="Wang C."/>
        </authorList>
    </citation>
    <scope>NUCLEOTIDE SEQUENCE [LARGE SCALE GENOMIC DNA]</scope>
    <source>
        <strain evidence="2 3">ARSEF 7405</strain>
    </source>
</reference>
<dbReference type="EMBL" id="AZGZ01000006">
    <property type="protein sequence ID" value="KZZ94518.1"/>
    <property type="molecule type" value="Genomic_DNA"/>
</dbReference>
<dbReference type="GO" id="GO:0008237">
    <property type="term" value="F:metallopeptidase activity"/>
    <property type="evidence" value="ECO:0007669"/>
    <property type="project" value="TreeGrafter"/>
</dbReference>
<evidence type="ECO:0000313" key="3">
    <source>
        <dbReference type="Proteomes" id="UP000242877"/>
    </source>
</evidence>
<comment type="caution">
    <text evidence="2">The sequence shown here is derived from an EMBL/GenBank/DDBJ whole genome shotgun (WGS) entry which is preliminary data.</text>
</comment>
<dbReference type="GO" id="GO:0005634">
    <property type="term" value="C:nucleus"/>
    <property type="evidence" value="ECO:0007669"/>
    <property type="project" value="TreeGrafter"/>
</dbReference>
<dbReference type="Proteomes" id="UP000242877">
    <property type="component" value="Unassembled WGS sequence"/>
</dbReference>
<dbReference type="InterPro" id="IPR013536">
    <property type="entry name" value="WLM_dom"/>
</dbReference>
<dbReference type="OrthoDB" id="261960at2759"/>
<proteinExistence type="predicted"/>
<dbReference type="PROSITE" id="PS51397">
    <property type="entry name" value="WLM"/>
    <property type="match status" value="1"/>
</dbReference>
<name>A0A168AYE2_9EURO</name>
<keyword evidence="3" id="KW-1185">Reference proteome</keyword>
<dbReference type="GO" id="GO:0006281">
    <property type="term" value="P:DNA repair"/>
    <property type="evidence" value="ECO:0007669"/>
    <property type="project" value="TreeGrafter"/>
</dbReference>
<gene>
    <name evidence="2" type="ORF">AAP_01818</name>
</gene>
<dbReference type="AlphaFoldDB" id="A0A168AYE2"/>
<dbReference type="Pfam" id="PF08325">
    <property type="entry name" value="WLM"/>
    <property type="match status" value="1"/>
</dbReference>
<dbReference type="VEuPathDB" id="FungiDB:AAP_01818"/>
<sequence>MSTNPRIKRIEHLPDYPDAPTGLLLMHRLAHLVYPLMQKFNLKLWKLAEFYPVQEEKGKVLLGLNTDRKIIEIRLRSESDPRVFLPREIVVNTLIHDPDFAIAQSDIYVIRHSGTRTAFIGGPTPV</sequence>
<evidence type="ECO:0000313" key="2">
    <source>
        <dbReference type="EMBL" id="KZZ94518.1"/>
    </source>
</evidence>
<feature type="domain" description="WLM" evidence="1">
    <location>
        <begin position="1"/>
        <end position="126"/>
    </location>
</feature>